<feature type="transmembrane region" description="Helical" evidence="12">
    <location>
        <begin position="299"/>
        <end position="317"/>
    </location>
</feature>
<evidence type="ECO:0000256" key="4">
    <source>
        <dbReference type="ARBA" id="ARBA00022449"/>
    </source>
</evidence>
<dbReference type="PANTHER" id="PTHR10110">
    <property type="entry name" value="SODIUM/HYDROGEN EXCHANGER"/>
    <property type="match status" value="1"/>
</dbReference>
<keyword evidence="11" id="KW-0739">Sodium transport</keyword>
<comment type="subcellular location">
    <subcellularLocation>
        <location evidence="1">Cell membrane</location>
        <topology evidence="1">Multi-pass membrane protein</topology>
    </subcellularLocation>
</comment>
<feature type="transmembrane region" description="Helical" evidence="12">
    <location>
        <begin position="70"/>
        <end position="92"/>
    </location>
</feature>
<gene>
    <name evidence="14" type="ORF">J2800_000280</name>
</gene>
<feature type="transmembrane region" description="Helical" evidence="12">
    <location>
        <begin position="176"/>
        <end position="195"/>
    </location>
</feature>
<keyword evidence="8" id="KW-0915">Sodium</keyword>
<dbReference type="InterPro" id="IPR006153">
    <property type="entry name" value="Cation/H_exchanger_TM"/>
</dbReference>
<feature type="transmembrane region" description="Helical" evidence="12">
    <location>
        <begin position="30"/>
        <end position="50"/>
    </location>
</feature>
<feature type="transmembrane region" description="Helical" evidence="12">
    <location>
        <begin position="385"/>
        <end position="409"/>
    </location>
</feature>
<evidence type="ECO:0000256" key="12">
    <source>
        <dbReference type="SAM" id="Phobius"/>
    </source>
</evidence>
<evidence type="ECO:0000256" key="7">
    <source>
        <dbReference type="ARBA" id="ARBA00022989"/>
    </source>
</evidence>
<evidence type="ECO:0000256" key="3">
    <source>
        <dbReference type="ARBA" id="ARBA00022448"/>
    </source>
</evidence>
<keyword evidence="4" id="KW-0050">Antiport</keyword>
<keyword evidence="10 12" id="KW-0472">Membrane</keyword>
<dbReference type="PANTHER" id="PTHR10110:SF195">
    <property type="entry name" value="NA(+)_H(+) ANTIPORTER NHAS2"/>
    <property type="match status" value="1"/>
</dbReference>
<reference evidence="14 15" key="1">
    <citation type="submission" date="2023-07" db="EMBL/GenBank/DDBJ databases">
        <title>Sorghum-associated microbial communities from plants grown in Nebraska, USA.</title>
        <authorList>
            <person name="Schachtman D."/>
        </authorList>
    </citation>
    <scope>NUCLEOTIDE SEQUENCE [LARGE SCALE GENOMIC DNA]</scope>
    <source>
        <strain evidence="14 15">DS2154</strain>
    </source>
</reference>
<feature type="domain" description="Cation/H+ exchanger transmembrane" evidence="13">
    <location>
        <begin position="15"/>
        <end position="409"/>
    </location>
</feature>
<evidence type="ECO:0000256" key="1">
    <source>
        <dbReference type="ARBA" id="ARBA00004651"/>
    </source>
</evidence>
<feature type="transmembrane region" description="Helical" evidence="12">
    <location>
        <begin position="323"/>
        <end position="347"/>
    </location>
</feature>
<feature type="transmembrane region" description="Helical" evidence="12">
    <location>
        <begin position="135"/>
        <end position="156"/>
    </location>
</feature>
<evidence type="ECO:0000256" key="2">
    <source>
        <dbReference type="ARBA" id="ARBA00007367"/>
    </source>
</evidence>
<evidence type="ECO:0000256" key="8">
    <source>
        <dbReference type="ARBA" id="ARBA00023053"/>
    </source>
</evidence>
<feature type="transmembrane region" description="Helical" evidence="12">
    <location>
        <begin position="104"/>
        <end position="123"/>
    </location>
</feature>
<dbReference type="Gene3D" id="6.10.140.1330">
    <property type="match status" value="1"/>
</dbReference>
<feature type="transmembrane region" description="Helical" evidence="12">
    <location>
        <begin position="6"/>
        <end position="23"/>
    </location>
</feature>
<accession>A0ABU1MTQ4</accession>
<feature type="transmembrane region" description="Helical" evidence="12">
    <location>
        <begin position="259"/>
        <end position="278"/>
    </location>
</feature>
<feature type="transmembrane region" description="Helical" evidence="12">
    <location>
        <begin position="359"/>
        <end position="379"/>
    </location>
</feature>
<protein>
    <submittedName>
        <fullName evidence="14">CPA1 family monovalent cation:H+ antiporter</fullName>
    </submittedName>
</protein>
<dbReference type="Proteomes" id="UP001262754">
    <property type="component" value="Unassembled WGS sequence"/>
</dbReference>
<keyword evidence="15" id="KW-1185">Reference proteome</keyword>
<keyword evidence="9" id="KW-0406">Ion transport</keyword>
<evidence type="ECO:0000313" key="15">
    <source>
        <dbReference type="Proteomes" id="UP001262754"/>
    </source>
</evidence>
<evidence type="ECO:0000256" key="5">
    <source>
        <dbReference type="ARBA" id="ARBA00022475"/>
    </source>
</evidence>
<keyword evidence="6 12" id="KW-0812">Transmembrane</keyword>
<feature type="transmembrane region" description="Helical" evidence="12">
    <location>
        <begin position="236"/>
        <end position="253"/>
    </location>
</feature>
<dbReference type="Pfam" id="PF00999">
    <property type="entry name" value="Na_H_Exchanger"/>
    <property type="match status" value="1"/>
</dbReference>
<dbReference type="RefSeq" id="WP_310028527.1">
    <property type="nucleotide sequence ID" value="NZ_JAVDRL010000001.1"/>
</dbReference>
<evidence type="ECO:0000259" key="13">
    <source>
        <dbReference type="Pfam" id="PF00999"/>
    </source>
</evidence>
<comment type="similarity">
    <text evidence="2">Belongs to the monovalent cation:proton antiporter 1 (CPA1) transporter (TC 2.A.36) family.</text>
</comment>
<proteinExistence type="inferred from homology"/>
<keyword evidence="3" id="KW-0813">Transport</keyword>
<dbReference type="EMBL" id="JAVDRL010000001">
    <property type="protein sequence ID" value="MDR6529565.1"/>
    <property type="molecule type" value="Genomic_DNA"/>
</dbReference>
<evidence type="ECO:0000256" key="11">
    <source>
        <dbReference type="ARBA" id="ARBA00023201"/>
    </source>
</evidence>
<keyword evidence="5" id="KW-1003">Cell membrane</keyword>
<evidence type="ECO:0000256" key="9">
    <source>
        <dbReference type="ARBA" id="ARBA00023065"/>
    </source>
</evidence>
<sequence>MHSLSAFDAAAIIVVLIAALGYANHRWLRLAPSIALTVMGAVASVLVVFADRLMPASELGATVRSFLEGIDFKTALMDGMLSFLLFAGALHVNLDEVRVGRGPIAALSTVGVIASTVLIALGFKAISMIVGLEAPFAWCLVFGALISPTDPVAVLAILKEARVPKTLEATVGGESLFNDGVCVVVFSILLAAATAGQPLTTLDALRLFAVEAGGGALLGLAAGYIAFRAMCSIDNYNVEVMISLAVVMGGYAIARPLHVSGPVAMAVAGLVIGNKGVALAMSDTTRDYLLKFWSLIDEILNAALFLLIGLEGVALTWSPALALAGAIAIPMILGARLVSTAPLLALWRRLLPPRLAIPILTWGAMRGGISIAMALSLPAGAMKDLIVSTTYVVVLFSVIVQGGTMGDLVRRLQRD</sequence>
<keyword evidence="7 12" id="KW-1133">Transmembrane helix</keyword>
<feature type="transmembrane region" description="Helical" evidence="12">
    <location>
        <begin position="207"/>
        <end position="227"/>
    </location>
</feature>
<organism evidence="14 15">
    <name type="scientific">Caulobacter rhizosphaerae</name>
    <dbReference type="NCBI Taxonomy" id="2010972"/>
    <lineage>
        <taxon>Bacteria</taxon>
        <taxon>Pseudomonadati</taxon>
        <taxon>Pseudomonadota</taxon>
        <taxon>Alphaproteobacteria</taxon>
        <taxon>Caulobacterales</taxon>
        <taxon>Caulobacteraceae</taxon>
        <taxon>Caulobacter</taxon>
    </lineage>
</organism>
<evidence type="ECO:0000313" key="14">
    <source>
        <dbReference type="EMBL" id="MDR6529565.1"/>
    </source>
</evidence>
<name>A0ABU1MTQ4_9CAUL</name>
<evidence type="ECO:0000256" key="10">
    <source>
        <dbReference type="ARBA" id="ARBA00023136"/>
    </source>
</evidence>
<comment type="caution">
    <text evidence="14">The sequence shown here is derived from an EMBL/GenBank/DDBJ whole genome shotgun (WGS) entry which is preliminary data.</text>
</comment>
<dbReference type="InterPro" id="IPR018422">
    <property type="entry name" value="Cation/H_exchanger_CPA1"/>
</dbReference>
<evidence type="ECO:0000256" key="6">
    <source>
        <dbReference type="ARBA" id="ARBA00022692"/>
    </source>
</evidence>